<gene>
    <name evidence="2" type="ordered locus">Bint_2733</name>
</gene>
<protein>
    <recommendedName>
        <fullName evidence="4">Lipoprotein</fullName>
    </recommendedName>
</protein>
<accession>G0EQ69</accession>
<feature type="signal peptide" evidence="1">
    <location>
        <begin position="1"/>
        <end position="25"/>
    </location>
</feature>
<evidence type="ECO:0000256" key="1">
    <source>
        <dbReference type="SAM" id="SignalP"/>
    </source>
</evidence>
<name>G0EQ69_BRAIP</name>
<dbReference type="Proteomes" id="UP000008522">
    <property type="component" value="Chromosome"/>
</dbReference>
<dbReference type="OrthoDB" id="306467at2"/>
<feature type="chain" id="PRO_5003398256" description="Lipoprotein" evidence="1">
    <location>
        <begin position="26"/>
        <end position="301"/>
    </location>
</feature>
<sequence>MKKAIIKIAVCFTAVLFAVSCGNDANTVTNPPIMDDTYDFKVYLSTVSTAPNYDRINVSSDKTKVSKASSLEFSMTPGIVKEAQARITDVKKDNASSLVLDISDFTIDSTITDLTESVLTLTQSGINKVKNANLTAATEYIYNVDITFTSDNEKLKNKEAVVTVPIKILVIKNVTKTDIENIIKKANGGTITISGGDASFDLNSFQLNQSGSTITSTGDNGGTYKAQEAAELFWKITDDNLKYSPSAKTSPISGDGKTADFTITLQFKDGYEIEDSNYAFVNKDGIKLSLKLNGTGNWKEY</sequence>
<dbReference type="KEGG" id="bip:Bint_2733"/>
<keyword evidence="1" id="KW-0732">Signal</keyword>
<dbReference type="GeneID" id="44971215"/>
<evidence type="ECO:0000313" key="2">
    <source>
        <dbReference type="EMBL" id="AEM23327.1"/>
    </source>
</evidence>
<dbReference type="RefSeq" id="WP_014489115.1">
    <property type="nucleotide sequence ID" value="NC_017243.1"/>
</dbReference>
<dbReference type="EMBL" id="CP002874">
    <property type="protein sequence ID" value="AEM23327.1"/>
    <property type="molecule type" value="Genomic_DNA"/>
</dbReference>
<dbReference type="HOGENOM" id="CLU_923377_0_0_12"/>
<proteinExistence type="predicted"/>
<dbReference type="PATRIC" id="fig|1045858.4.peg.2732"/>
<dbReference type="AlphaFoldDB" id="G0EQ69"/>
<organism evidence="2 3">
    <name type="scientific">Brachyspira intermedia (strain ATCC 51140 / PWS/A)</name>
    <name type="common">Serpulina intermedia</name>
    <dbReference type="NCBI Taxonomy" id="1045858"/>
    <lineage>
        <taxon>Bacteria</taxon>
        <taxon>Pseudomonadati</taxon>
        <taxon>Spirochaetota</taxon>
        <taxon>Spirochaetia</taxon>
        <taxon>Brachyspirales</taxon>
        <taxon>Brachyspiraceae</taxon>
        <taxon>Brachyspira</taxon>
    </lineage>
</organism>
<dbReference type="PROSITE" id="PS51257">
    <property type="entry name" value="PROKAR_LIPOPROTEIN"/>
    <property type="match status" value="1"/>
</dbReference>
<keyword evidence="3" id="KW-1185">Reference proteome</keyword>
<evidence type="ECO:0000313" key="3">
    <source>
        <dbReference type="Proteomes" id="UP000008522"/>
    </source>
</evidence>
<reference evidence="2 3" key="1">
    <citation type="journal article" date="2011" name="BMC Genomics">
        <title>Complete genome sequence of Brachyspira intermedia reveals unique genomic features in Brachyspira species and phage-mediated horizontal gene transfer.</title>
        <authorList>
            <person name="Hafstrom T."/>
            <person name="Jansson D.S."/>
            <person name="Segerman B."/>
        </authorList>
    </citation>
    <scope>NUCLEOTIDE SEQUENCE [LARGE SCALE GENOMIC DNA]</scope>
    <source>
        <strain evidence="3">ATCC 51140 / PWS/A</strain>
    </source>
</reference>
<evidence type="ECO:0008006" key="4">
    <source>
        <dbReference type="Google" id="ProtNLM"/>
    </source>
</evidence>